<dbReference type="EMBL" id="LXQE01000117">
    <property type="protein sequence ID" value="RCJ38508.1"/>
    <property type="molecule type" value="Genomic_DNA"/>
</dbReference>
<dbReference type="InterPro" id="IPR025295">
    <property type="entry name" value="eCIS_core_dom"/>
</dbReference>
<dbReference type="AlphaFoldDB" id="A0A367RPM7"/>
<evidence type="ECO:0000256" key="1">
    <source>
        <dbReference type="SAM" id="MobiDB-lite"/>
    </source>
</evidence>
<organism evidence="3 4">
    <name type="scientific">Nostoc punctiforme NIES-2108</name>
    <dbReference type="NCBI Taxonomy" id="1356359"/>
    <lineage>
        <taxon>Bacteria</taxon>
        <taxon>Bacillati</taxon>
        <taxon>Cyanobacteriota</taxon>
        <taxon>Cyanophyceae</taxon>
        <taxon>Nostocales</taxon>
        <taxon>Nostocaceae</taxon>
        <taxon>Nostoc</taxon>
    </lineage>
</organism>
<sequence length="294" mass="32488">MLVIAKYLSTYCLGSGEKMRERIGQPKKATTASFSIPALKQPTRGFGSESSGASSQATNEVRSRNLPLMYDISRMSLRPQTKLTVNQPGDIYEQEADRVAQQVMQTMSEPVSKQSVQREALPEEEEELQMKSLADTNISLQREALPEEEEELQMKSLADTNISLQRQGGGVAATSDLETSIQQQRGSGQPLSDDIRQPMEQAFGTDFSNVKIHTDSRSDQLNQSIQARAFTTGQDIFFRQGEYAPESHGGKELLAHELTHVVQQNGSALGRKLLPDQGIKKNKIQAKALLGINH</sequence>
<accession>A0A367RPM7</accession>
<gene>
    <name evidence="3" type="ORF">A6769_08870</name>
</gene>
<evidence type="ECO:0000259" key="2">
    <source>
        <dbReference type="Pfam" id="PF13699"/>
    </source>
</evidence>
<evidence type="ECO:0000313" key="4">
    <source>
        <dbReference type="Proteomes" id="UP000252085"/>
    </source>
</evidence>
<name>A0A367RPM7_NOSPU</name>
<reference evidence="3 4" key="1">
    <citation type="submission" date="2016-04" db="EMBL/GenBank/DDBJ databases">
        <authorList>
            <person name="Evans L.H."/>
            <person name="Alamgir A."/>
            <person name="Owens N."/>
            <person name="Weber N.D."/>
            <person name="Virtaneva K."/>
            <person name="Barbian K."/>
            <person name="Babar A."/>
            <person name="Rosenke K."/>
        </authorList>
    </citation>
    <scope>NUCLEOTIDE SEQUENCE [LARGE SCALE GENOMIC DNA]</scope>
    <source>
        <strain evidence="3">NIES-2108</strain>
    </source>
</reference>
<comment type="caution">
    <text evidence="3">The sequence shown here is derived from an EMBL/GenBank/DDBJ whole genome shotgun (WGS) entry which is preliminary data.</text>
</comment>
<dbReference type="Proteomes" id="UP000252085">
    <property type="component" value="Unassembled WGS sequence"/>
</dbReference>
<dbReference type="Pfam" id="PF13699">
    <property type="entry name" value="eCIS_core"/>
    <property type="match status" value="1"/>
</dbReference>
<protein>
    <recommendedName>
        <fullName evidence="2">eCIS core domain-containing protein</fullName>
    </recommendedName>
</protein>
<proteinExistence type="predicted"/>
<feature type="compositionally biased region" description="Polar residues" evidence="1">
    <location>
        <begin position="176"/>
        <end position="190"/>
    </location>
</feature>
<feature type="compositionally biased region" description="Polar residues" evidence="1">
    <location>
        <begin position="48"/>
        <end position="60"/>
    </location>
</feature>
<evidence type="ECO:0000313" key="3">
    <source>
        <dbReference type="EMBL" id="RCJ38508.1"/>
    </source>
</evidence>
<feature type="region of interest" description="Disordered" evidence="1">
    <location>
        <begin position="39"/>
        <end position="62"/>
    </location>
</feature>
<feature type="region of interest" description="Disordered" evidence="1">
    <location>
        <begin position="167"/>
        <end position="195"/>
    </location>
</feature>
<feature type="domain" description="eCIS core" evidence="2">
    <location>
        <begin position="190"/>
        <end position="266"/>
    </location>
</feature>